<feature type="binding site" evidence="7">
    <location>
        <position position="415"/>
    </location>
    <ligand>
        <name>ATP</name>
        <dbReference type="ChEBI" id="CHEBI:30616"/>
    </ligand>
</feature>
<dbReference type="GO" id="GO:0005524">
    <property type="term" value="F:ATP binding"/>
    <property type="evidence" value="ECO:0007669"/>
    <property type="project" value="UniProtKB-UniRule"/>
</dbReference>
<dbReference type="FunFam" id="3.50.7.10:FF:000001">
    <property type="entry name" value="60 kDa chaperonin"/>
    <property type="match status" value="1"/>
</dbReference>
<evidence type="ECO:0000256" key="1">
    <source>
        <dbReference type="ARBA" id="ARBA00006607"/>
    </source>
</evidence>
<dbReference type="AlphaFoldDB" id="A0A5C4RQI1"/>
<dbReference type="FunFam" id="1.10.560.10:FF:000001">
    <property type="entry name" value="60 kDa chaperonin"/>
    <property type="match status" value="1"/>
</dbReference>
<name>A0A5C4RQI1_9GAMM</name>
<keyword evidence="5 7" id="KW-0143">Chaperone</keyword>
<evidence type="ECO:0000256" key="11">
    <source>
        <dbReference type="SAM" id="MobiDB-lite"/>
    </source>
</evidence>
<keyword evidence="4 7" id="KW-0067">ATP-binding</keyword>
<sequence length="547" mass="57285">MAAKEIRFGEDARARMVKGVNILANAVKATLGPKGRNVVLDKSFGAPTITKDGVSVAKEIELADKFENMGAQMVKEVASKTSDIAGDGTTTATVLAQALIREGMKAVAAGMNPMDLKRGIDKAVIAAVDELKKISKPSSTSKEIAQVGAISANSDANIGELIAKAMDKVGKEGVITVEEGSGLENELDVVEGMQFDRGYLSPYFVNNQQSMSAELEDPFVLLYDKKIANVRELLPVLEGVAKAGKPLLIVAEEVEGEALATLVVNTIRGIVKVCAVKAPGFGDRRKAMLEDMAILTGGTVISEEVGLQLEKATIKDLGRAKKIQVSKENTTIIDGAGAADGIQARIKQIKAQIEETSSDYDREKLQERVAKLAGGVAVIKVGAATEVEMKEKKARVEDALHATRAAVEEGIVPGGGVALIRAKAAIVGLKGINEDQNHGIAIALRAMEAPLREIVTNAGEEPSVILNKVVEGKGAFGYNAANGEYGDMIEFGILDPTKVTRTALQNAASIAGLMITTEAMVAEAPKKDEPAAGGHGGGMGGMGGMDF</sequence>
<dbReference type="Pfam" id="PF00118">
    <property type="entry name" value="Cpn60_TCP1"/>
    <property type="match status" value="1"/>
</dbReference>
<dbReference type="GO" id="GO:0051082">
    <property type="term" value="F:unfolded protein binding"/>
    <property type="evidence" value="ECO:0007669"/>
    <property type="project" value="UniProtKB-UniRule"/>
</dbReference>
<dbReference type="InterPro" id="IPR027413">
    <property type="entry name" value="GROEL-like_equatorial_sf"/>
</dbReference>
<comment type="caution">
    <text evidence="12">The sequence shown here is derived from an EMBL/GenBank/DDBJ whole genome shotgun (WGS) entry which is preliminary data.</text>
</comment>
<proteinExistence type="inferred from homology"/>
<organism evidence="12 13">
    <name type="scientific">Arenimonas terrae</name>
    <dbReference type="NCBI Taxonomy" id="2546226"/>
    <lineage>
        <taxon>Bacteria</taxon>
        <taxon>Pseudomonadati</taxon>
        <taxon>Pseudomonadota</taxon>
        <taxon>Gammaproteobacteria</taxon>
        <taxon>Lysobacterales</taxon>
        <taxon>Lysobacteraceae</taxon>
        <taxon>Arenimonas</taxon>
    </lineage>
</organism>
<feature type="region of interest" description="Disordered" evidence="11">
    <location>
        <begin position="527"/>
        <end position="547"/>
    </location>
</feature>
<comment type="subunit">
    <text evidence="7 9">Forms a cylinder of 14 subunits composed of two heptameric rings stacked back-to-back. Interacts with the co-chaperonin GroES.</text>
</comment>
<dbReference type="RefSeq" id="WP_139449934.1">
    <property type="nucleotide sequence ID" value="NZ_SMDR01000004.1"/>
</dbReference>
<comment type="subcellular location">
    <subcellularLocation>
        <location evidence="7">Cytoplasm</location>
    </subcellularLocation>
</comment>
<dbReference type="NCBIfam" id="NF000592">
    <property type="entry name" value="PRK00013.1"/>
    <property type="match status" value="1"/>
</dbReference>
<dbReference type="GO" id="GO:0042026">
    <property type="term" value="P:protein refolding"/>
    <property type="evidence" value="ECO:0007669"/>
    <property type="project" value="UniProtKB-UniRule"/>
</dbReference>
<feature type="binding site" evidence="7">
    <location>
        <begin position="30"/>
        <end position="33"/>
    </location>
    <ligand>
        <name>ATP</name>
        <dbReference type="ChEBI" id="CHEBI:30616"/>
    </ligand>
</feature>
<dbReference type="EC" id="5.6.1.7" evidence="7"/>
<evidence type="ECO:0000256" key="10">
    <source>
        <dbReference type="SAM" id="Coils"/>
    </source>
</evidence>
<evidence type="ECO:0000313" key="13">
    <source>
        <dbReference type="Proteomes" id="UP000305760"/>
    </source>
</evidence>
<reference evidence="12 13" key="1">
    <citation type="submission" date="2019-03" db="EMBL/GenBank/DDBJ databases">
        <title>Arenimonas daejeonensis sp. nov., isolated from compost.</title>
        <authorList>
            <person name="Jeon C.O."/>
        </authorList>
    </citation>
    <scope>NUCLEOTIDE SEQUENCE [LARGE SCALE GENOMIC DNA]</scope>
    <source>
        <strain evidence="12 13">R29</strain>
    </source>
</reference>
<dbReference type="NCBIfam" id="NF009487">
    <property type="entry name" value="PRK12849.1"/>
    <property type="match status" value="1"/>
</dbReference>
<feature type="coiled-coil region" evidence="10">
    <location>
        <begin position="339"/>
        <end position="366"/>
    </location>
</feature>
<gene>
    <name evidence="7 12" type="primary">groL</name>
    <name evidence="7" type="synonym">groEL</name>
    <name evidence="12" type="ORF">E1B00_14185</name>
</gene>
<dbReference type="GO" id="GO:0016853">
    <property type="term" value="F:isomerase activity"/>
    <property type="evidence" value="ECO:0007669"/>
    <property type="project" value="UniProtKB-KW"/>
</dbReference>
<feature type="binding site" evidence="7">
    <location>
        <position position="51"/>
    </location>
    <ligand>
        <name>ATP</name>
        <dbReference type="ChEBI" id="CHEBI:30616"/>
    </ligand>
</feature>
<dbReference type="Gene3D" id="3.50.7.10">
    <property type="entry name" value="GroEL"/>
    <property type="match status" value="1"/>
</dbReference>
<feature type="binding site" evidence="7">
    <location>
        <position position="495"/>
    </location>
    <ligand>
        <name>ATP</name>
        <dbReference type="ChEBI" id="CHEBI:30616"/>
    </ligand>
</feature>
<feature type="compositionally biased region" description="Gly residues" evidence="11">
    <location>
        <begin position="533"/>
        <end position="547"/>
    </location>
</feature>
<dbReference type="NCBIfam" id="NF009488">
    <property type="entry name" value="PRK12850.1"/>
    <property type="match status" value="1"/>
</dbReference>
<dbReference type="SUPFAM" id="SSF54849">
    <property type="entry name" value="GroEL-intermediate domain like"/>
    <property type="match status" value="1"/>
</dbReference>
<dbReference type="PRINTS" id="PR00298">
    <property type="entry name" value="CHAPERONIN60"/>
</dbReference>
<dbReference type="NCBIfam" id="NF009489">
    <property type="entry name" value="PRK12851.1"/>
    <property type="match status" value="1"/>
</dbReference>
<dbReference type="SUPFAM" id="SSF52029">
    <property type="entry name" value="GroEL apical domain-like"/>
    <property type="match status" value="1"/>
</dbReference>
<dbReference type="PROSITE" id="PS00296">
    <property type="entry name" value="CHAPERONINS_CPN60"/>
    <property type="match status" value="1"/>
</dbReference>
<dbReference type="InterPro" id="IPR002423">
    <property type="entry name" value="Cpn60/GroEL/TCP-1"/>
</dbReference>
<evidence type="ECO:0000256" key="3">
    <source>
        <dbReference type="ARBA" id="ARBA00022741"/>
    </source>
</evidence>
<dbReference type="GO" id="GO:0005737">
    <property type="term" value="C:cytoplasm"/>
    <property type="evidence" value="ECO:0007669"/>
    <property type="project" value="UniProtKB-SubCell"/>
</dbReference>
<evidence type="ECO:0000256" key="2">
    <source>
        <dbReference type="ARBA" id="ARBA00022490"/>
    </source>
</evidence>
<keyword evidence="3 7" id="KW-0547">Nucleotide-binding</keyword>
<keyword evidence="2 7" id="KW-0963">Cytoplasm</keyword>
<evidence type="ECO:0000256" key="8">
    <source>
        <dbReference type="RuleBase" id="RU000418"/>
    </source>
</evidence>
<feature type="binding site" evidence="7">
    <location>
        <begin position="479"/>
        <end position="481"/>
    </location>
    <ligand>
        <name>ATP</name>
        <dbReference type="ChEBI" id="CHEBI:30616"/>
    </ligand>
</feature>
<dbReference type="CDD" id="cd03344">
    <property type="entry name" value="GroEL"/>
    <property type="match status" value="1"/>
</dbReference>
<dbReference type="OrthoDB" id="9766614at2"/>
<dbReference type="Gene3D" id="3.30.260.10">
    <property type="entry name" value="TCP-1-like chaperonin intermediate domain"/>
    <property type="match status" value="1"/>
</dbReference>
<evidence type="ECO:0000256" key="5">
    <source>
        <dbReference type="ARBA" id="ARBA00023186"/>
    </source>
</evidence>
<feature type="binding site" evidence="7">
    <location>
        <begin position="87"/>
        <end position="91"/>
    </location>
    <ligand>
        <name>ATP</name>
        <dbReference type="ChEBI" id="CHEBI:30616"/>
    </ligand>
</feature>
<dbReference type="GO" id="GO:0140662">
    <property type="term" value="F:ATP-dependent protein folding chaperone"/>
    <property type="evidence" value="ECO:0007669"/>
    <property type="project" value="InterPro"/>
</dbReference>
<dbReference type="InterPro" id="IPR027409">
    <property type="entry name" value="GroEL-like_apical_dom_sf"/>
</dbReference>
<evidence type="ECO:0000256" key="6">
    <source>
        <dbReference type="ARBA" id="ARBA00023235"/>
    </source>
</evidence>
<comment type="similarity">
    <text evidence="1 7 8">Belongs to the chaperonin (HSP60) family.</text>
</comment>
<evidence type="ECO:0000256" key="4">
    <source>
        <dbReference type="ARBA" id="ARBA00022840"/>
    </source>
</evidence>
<evidence type="ECO:0000256" key="9">
    <source>
        <dbReference type="RuleBase" id="RU000419"/>
    </source>
</evidence>
<comment type="function">
    <text evidence="7 9">Together with its co-chaperonin GroES, plays an essential role in assisting protein folding. The GroEL-GroES system forms a nano-cage that allows encapsulation of the non-native substrate proteins and provides a physical environment optimized to promote and accelerate protein folding.</text>
</comment>
<dbReference type="SUPFAM" id="SSF48592">
    <property type="entry name" value="GroEL equatorial domain-like"/>
    <property type="match status" value="1"/>
</dbReference>
<keyword evidence="6 7" id="KW-0413">Isomerase</keyword>
<evidence type="ECO:0000256" key="7">
    <source>
        <dbReference type="HAMAP-Rule" id="MF_00600"/>
    </source>
</evidence>
<protein>
    <recommendedName>
        <fullName evidence="7">Chaperonin GroEL</fullName>
        <ecNumber evidence="7">5.6.1.7</ecNumber>
    </recommendedName>
    <alternativeName>
        <fullName evidence="7">60 kDa chaperonin</fullName>
    </alternativeName>
    <alternativeName>
        <fullName evidence="7">Chaperonin-60</fullName>
        <shortName evidence="7">Cpn60</shortName>
    </alternativeName>
</protein>
<keyword evidence="13" id="KW-1185">Reference proteome</keyword>
<keyword evidence="10" id="KW-0175">Coiled coil</keyword>
<dbReference type="InterPro" id="IPR001844">
    <property type="entry name" value="Cpn60/GroEL"/>
</dbReference>
<dbReference type="HAMAP" id="MF_00600">
    <property type="entry name" value="CH60"/>
    <property type="match status" value="1"/>
</dbReference>
<dbReference type="NCBIfam" id="TIGR02348">
    <property type="entry name" value="GroEL"/>
    <property type="match status" value="1"/>
</dbReference>
<evidence type="ECO:0000313" key="12">
    <source>
        <dbReference type="EMBL" id="TNJ32857.1"/>
    </source>
</evidence>
<dbReference type="InterPro" id="IPR027410">
    <property type="entry name" value="TCP-1-like_intermed_sf"/>
</dbReference>
<accession>A0A5C4RQI1</accession>
<dbReference type="Proteomes" id="UP000305760">
    <property type="component" value="Unassembled WGS sequence"/>
</dbReference>
<dbReference type="Gene3D" id="1.10.560.10">
    <property type="entry name" value="GroEL-like equatorial domain"/>
    <property type="match status" value="1"/>
</dbReference>
<dbReference type="InterPro" id="IPR018370">
    <property type="entry name" value="Chaperonin_Cpn60_CS"/>
</dbReference>
<dbReference type="PANTHER" id="PTHR45633">
    <property type="entry name" value="60 KDA HEAT SHOCK PROTEIN, MITOCHONDRIAL"/>
    <property type="match status" value="1"/>
</dbReference>
<dbReference type="EMBL" id="SMDR01000004">
    <property type="protein sequence ID" value="TNJ32857.1"/>
    <property type="molecule type" value="Genomic_DNA"/>
</dbReference>